<accession>A0A6P2DLQ5</accession>
<organism evidence="1 2">
    <name type="scientific">Gemmata massiliana</name>
    <dbReference type="NCBI Taxonomy" id="1210884"/>
    <lineage>
        <taxon>Bacteria</taxon>
        <taxon>Pseudomonadati</taxon>
        <taxon>Planctomycetota</taxon>
        <taxon>Planctomycetia</taxon>
        <taxon>Gemmatales</taxon>
        <taxon>Gemmataceae</taxon>
        <taxon>Gemmata</taxon>
    </lineage>
</organism>
<dbReference type="AlphaFoldDB" id="A0A6P2DLQ5"/>
<dbReference type="RefSeq" id="WP_162673145.1">
    <property type="nucleotide sequence ID" value="NZ_LR593886.1"/>
</dbReference>
<keyword evidence="2" id="KW-1185">Reference proteome</keyword>
<gene>
    <name evidence="1" type="ORF">SOIL9_70590</name>
</gene>
<evidence type="ECO:0000313" key="1">
    <source>
        <dbReference type="EMBL" id="VTS03809.1"/>
    </source>
</evidence>
<reference evidence="1 2" key="1">
    <citation type="submission" date="2019-05" db="EMBL/GenBank/DDBJ databases">
        <authorList>
            <consortium name="Science for Life Laboratories"/>
        </authorList>
    </citation>
    <scope>NUCLEOTIDE SEQUENCE [LARGE SCALE GENOMIC DNA]</scope>
    <source>
        <strain evidence="1">Soil9</strain>
    </source>
</reference>
<evidence type="ECO:0000313" key="2">
    <source>
        <dbReference type="Proteomes" id="UP000464178"/>
    </source>
</evidence>
<dbReference type="EMBL" id="LR593886">
    <property type="protein sequence ID" value="VTS03809.1"/>
    <property type="molecule type" value="Genomic_DNA"/>
</dbReference>
<protein>
    <submittedName>
        <fullName evidence="1">Uncharacterized protein</fullName>
    </submittedName>
</protein>
<proteinExistence type="predicted"/>
<dbReference type="KEGG" id="gms:SOIL9_70590"/>
<dbReference type="Proteomes" id="UP000464178">
    <property type="component" value="Chromosome"/>
</dbReference>
<sequence length="108" mass="12291">MVQARKPTTREVIDRLARQATHGTPELVTAPFVPLPPGIETLEQLMEFDKVQCARYRQFRRPLCPADFLDLRFAKQVGINKDTKGVVLVTQIAPGLRCRNITEYRRAG</sequence>
<name>A0A6P2DLQ5_9BACT</name>